<keyword evidence="1" id="KW-0472">Membrane</keyword>
<protein>
    <submittedName>
        <fullName evidence="2">Uncharacterized protein</fullName>
    </submittedName>
</protein>
<evidence type="ECO:0000313" key="3">
    <source>
        <dbReference type="Proteomes" id="UP000248340"/>
    </source>
</evidence>
<sequence length="77" mass="8770">MDHHQYGYYTSIITILIIICFIADSIRFKRLVPQAEQSSEVVKGQGPPTRPVRFSVVNTRRPHAGLQDDQRSGLFGR</sequence>
<proteinExistence type="predicted"/>
<keyword evidence="1" id="KW-1133">Transmembrane helix</keyword>
<organism evidence="2 3">
    <name type="scientific">Aspergillus uvarum CBS 121591</name>
    <dbReference type="NCBI Taxonomy" id="1448315"/>
    <lineage>
        <taxon>Eukaryota</taxon>
        <taxon>Fungi</taxon>
        <taxon>Dikarya</taxon>
        <taxon>Ascomycota</taxon>
        <taxon>Pezizomycotina</taxon>
        <taxon>Eurotiomycetes</taxon>
        <taxon>Eurotiomycetidae</taxon>
        <taxon>Eurotiales</taxon>
        <taxon>Aspergillaceae</taxon>
        <taxon>Aspergillus</taxon>
        <taxon>Aspergillus subgen. Circumdati</taxon>
    </lineage>
</organism>
<dbReference type="RefSeq" id="XP_025494312.1">
    <property type="nucleotide sequence ID" value="XM_025639140.1"/>
</dbReference>
<dbReference type="GeneID" id="37141882"/>
<evidence type="ECO:0000313" key="2">
    <source>
        <dbReference type="EMBL" id="PYH84112.1"/>
    </source>
</evidence>
<evidence type="ECO:0000256" key="1">
    <source>
        <dbReference type="SAM" id="Phobius"/>
    </source>
</evidence>
<gene>
    <name evidence="2" type="ORF">BO82DRAFT_399772</name>
</gene>
<name>A0A319DYZ6_9EURO</name>
<dbReference type="EMBL" id="KZ821685">
    <property type="protein sequence ID" value="PYH84112.1"/>
    <property type="molecule type" value="Genomic_DNA"/>
</dbReference>
<keyword evidence="1" id="KW-0812">Transmembrane</keyword>
<keyword evidence="3" id="KW-1185">Reference proteome</keyword>
<dbReference type="AlphaFoldDB" id="A0A319DYZ6"/>
<feature type="transmembrane region" description="Helical" evidence="1">
    <location>
        <begin position="6"/>
        <end position="23"/>
    </location>
</feature>
<accession>A0A319DYZ6</accession>
<dbReference type="Proteomes" id="UP000248340">
    <property type="component" value="Unassembled WGS sequence"/>
</dbReference>
<reference evidence="2 3" key="1">
    <citation type="submission" date="2016-12" db="EMBL/GenBank/DDBJ databases">
        <title>The genomes of Aspergillus section Nigri reveals drivers in fungal speciation.</title>
        <authorList>
            <consortium name="DOE Joint Genome Institute"/>
            <person name="Vesth T.C."/>
            <person name="Nybo J."/>
            <person name="Theobald S."/>
            <person name="Brandl J."/>
            <person name="Frisvad J.C."/>
            <person name="Nielsen K.F."/>
            <person name="Lyhne E.K."/>
            <person name="Kogle M.E."/>
            <person name="Kuo A."/>
            <person name="Riley R."/>
            <person name="Clum A."/>
            <person name="Nolan M."/>
            <person name="Lipzen A."/>
            <person name="Salamov A."/>
            <person name="Henrissat B."/>
            <person name="Wiebenga A."/>
            <person name="De Vries R.P."/>
            <person name="Grigoriev I.V."/>
            <person name="Mortensen U.H."/>
            <person name="Andersen M.R."/>
            <person name="Baker S.E."/>
        </authorList>
    </citation>
    <scope>NUCLEOTIDE SEQUENCE [LARGE SCALE GENOMIC DNA]</scope>
    <source>
        <strain evidence="2 3">CBS 121591</strain>
    </source>
</reference>
<dbReference type="VEuPathDB" id="FungiDB:BO82DRAFT_399772"/>